<comment type="similarity">
    <text evidence="1">Belongs to the RRM CPSF6/7 family.</text>
</comment>
<evidence type="ECO:0000256" key="1">
    <source>
        <dbReference type="ARBA" id="ARBA00006265"/>
    </source>
</evidence>
<dbReference type="OMA" id="HHAGMWN"/>
<dbReference type="EMBL" id="JABCRI010000004">
    <property type="protein sequence ID" value="KAF8408345.1"/>
    <property type="molecule type" value="Genomic_DNA"/>
</dbReference>
<dbReference type="OrthoDB" id="439808at2759"/>
<reference evidence="5 6" key="1">
    <citation type="submission" date="2020-04" db="EMBL/GenBank/DDBJ databases">
        <title>Plant Genome Project.</title>
        <authorList>
            <person name="Zhang R.-G."/>
        </authorList>
    </citation>
    <scope>NUCLEOTIDE SEQUENCE [LARGE SCALE GENOMIC DNA]</scope>
    <source>
        <strain evidence="5">YNK0</strain>
        <tissue evidence="5">Leaf</tissue>
    </source>
</reference>
<sequence>MDPMAEEQLDYEDEEYGGGQKTQYQGGGAISALADEELMGEDDEYDDLYNDVNVGEGFLQLHQYETPVSLTGPENGQLQAQKTDVPGLRVLEPGGPREASIPGVGMEGKDSNIGASFPEQKSGGFMAVKELEEGTGDYPDVASQKGRILDMASDAQVGNLGFRGSIPMPPKTGVDPSEMSGNFAGGSSSLLNSGIVGARGAPQMPTNRMGMSVNVNRPMVNEVPSRPSVENGTTMLFVGELHWWTTDADLESMLSQYGRVKEIKFFDERASGKSKGYCQVEFYDATAAAACKEGMNGHIFNGRACVVAFASPQTLKQMGSAYLNKNQVQGQSQSQGRRFMNEGVGRGGAMNYSGGDAGRNYSKVGWGRGGQGILNRGPGGGGPMRGRGGAIGAKNMIGSTGGVGSGVNGGGPYGQGLAGPALGGPAGGLMHPQSMMGVGFDPTYMGRGGGYGGFAGPTFPGMIPSFPAVNAMGLPGVAPHVNPAFFGRGMPANGMGMMVSNGMEGHHAGMWTDSSMGGWGGEEPGRRTRESSYGGDDRASDYGYGEVSHEKGGGRPNAASREKDRSSERDLSGNSERRHRDGREQEWDRTDRDHRYREEKDGYRDNRQRERDWGNEDDWDRGQSSSRSRSRSHMMQEEDHRFRSRDADIGKRRRLPSE</sequence>
<dbReference type="Gene3D" id="3.30.70.330">
    <property type="match status" value="1"/>
</dbReference>
<feature type="compositionally biased region" description="Gly residues" evidence="3">
    <location>
        <begin position="17"/>
        <end position="28"/>
    </location>
</feature>
<dbReference type="Pfam" id="PF00076">
    <property type="entry name" value="RRM_1"/>
    <property type="match status" value="1"/>
</dbReference>
<dbReference type="SMART" id="SM00360">
    <property type="entry name" value="RRM"/>
    <property type="match status" value="1"/>
</dbReference>
<dbReference type="AlphaFoldDB" id="A0A834ZMK4"/>
<feature type="domain" description="RRM" evidence="4">
    <location>
        <begin position="234"/>
        <end position="312"/>
    </location>
</feature>
<name>A0A834ZMK4_TETSI</name>
<dbReference type="PROSITE" id="PS50102">
    <property type="entry name" value="RRM"/>
    <property type="match status" value="1"/>
</dbReference>
<feature type="compositionally biased region" description="Basic and acidic residues" evidence="3">
    <location>
        <begin position="523"/>
        <end position="540"/>
    </location>
</feature>
<dbReference type="Proteomes" id="UP000655225">
    <property type="component" value="Unassembled WGS sequence"/>
</dbReference>
<feature type="region of interest" description="Disordered" evidence="3">
    <location>
        <begin position="1"/>
        <end position="28"/>
    </location>
</feature>
<dbReference type="InterPro" id="IPR012677">
    <property type="entry name" value="Nucleotide-bd_a/b_plait_sf"/>
</dbReference>
<organism evidence="5 6">
    <name type="scientific">Tetracentron sinense</name>
    <name type="common">Spur-leaf</name>
    <dbReference type="NCBI Taxonomy" id="13715"/>
    <lineage>
        <taxon>Eukaryota</taxon>
        <taxon>Viridiplantae</taxon>
        <taxon>Streptophyta</taxon>
        <taxon>Embryophyta</taxon>
        <taxon>Tracheophyta</taxon>
        <taxon>Spermatophyta</taxon>
        <taxon>Magnoliopsida</taxon>
        <taxon>Trochodendrales</taxon>
        <taxon>Trochodendraceae</taxon>
        <taxon>Tetracentron</taxon>
    </lineage>
</organism>
<feature type="compositionally biased region" description="Acidic residues" evidence="3">
    <location>
        <begin position="1"/>
        <end position="16"/>
    </location>
</feature>
<evidence type="ECO:0000259" key="4">
    <source>
        <dbReference type="PROSITE" id="PS50102"/>
    </source>
</evidence>
<keyword evidence="6" id="KW-1185">Reference proteome</keyword>
<dbReference type="GO" id="GO:0005634">
    <property type="term" value="C:nucleus"/>
    <property type="evidence" value="ECO:0007669"/>
    <property type="project" value="UniProtKB-SubCell"/>
</dbReference>
<evidence type="ECO:0000256" key="2">
    <source>
        <dbReference type="PROSITE-ProRule" id="PRU00176"/>
    </source>
</evidence>
<protein>
    <recommendedName>
        <fullName evidence="4">RRM domain-containing protein</fullName>
    </recommendedName>
</protein>
<dbReference type="SUPFAM" id="SSF54928">
    <property type="entry name" value="RNA-binding domain, RBD"/>
    <property type="match status" value="1"/>
</dbReference>
<evidence type="ECO:0000313" key="5">
    <source>
        <dbReference type="EMBL" id="KAF8408345.1"/>
    </source>
</evidence>
<keyword evidence="2" id="KW-0694">RNA-binding</keyword>
<dbReference type="PANTHER" id="PTHR23204">
    <property type="entry name" value="CLEAVAGE AND POLYADENYLATION SPECIFIC FACTOR"/>
    <property type="match status" value="1"/>
</dbReference>
<accession>A0A834ZMK4</accession>
<dbReference type="InterPro" id="IPR034772">
    <property type="entry name" value="CPSF6/7"/>
</dbReference>
<evidence type="ECO:0000256" key="3">
    <source>
        <dbReference type="SAM" id="MobiDB-lite"/>
    </source>
</evidence>
<dbReference type="GO" id="GO:0003723">
    <property type="term" value="F:RNA binding"/>
    <property type="evidence" value="ECO:0007669"/>
    <property type="project" value="UniProtKB-UniRule"/>
</dbReference>
<evidence type="ECO:0000313" key="6">
    <source>
        <dbReference type="Proteomes" id="UP000655225"/>
    </source>
</evidence>
<feature type="compositionally biased region" description="Basic and acidic residues" evidence="3">
    <location>
        <begin position="634"/>
        <end position="658"/>
    </location>
</feature>
<gene>
    <name evidence="5" type="ORF">HHK36_007494</name>
</gene>
<comment type="caution">
    <text evidence="5">The sequence shown here is derived from an EMBL/GenBank/DDBJ whole genome shotgun (WGS) entry which is preliminary data.</text>
</comment>
<dbReference type="GO" id="GO:0006397">
    <property type="term" value="P:mRNA processing"/>
    <property type="evidence" value="ECO:0007669"/>
    <property type="project" value="UniProtKB-KW"/>
</dbReference>
<dbReference type="InterPro" id="IPR035979">
    <property type="entry name" value="RBD_domain_sf"/>
</dbReference>
<dbReference type="InterPro" id="IPR000504">
    <property type="entry name" value="RRM_dom"/>
</dbReference>
<proteinExistence type="inferred from homology"/>
<dbReference type="CDD" id="cd12372">
    <property type="entry name" value="RRM_CFIm68_CFIm59"/>
    <property type="match status" value="1"/>
</dbReference>
<feature type="compositionally biased region" description="Basic and acidic residues" evidence="3">
    <location>
        <begin position="560"/>
        <end position="614"/>
    </location>
</feature>
<feature type="region of interest" description="Disordered" evidence="3">
    <location>
        <begin position="509"/>
        <end position="658"/>
    </location>
</feature>